<organism evidence="2 3">
    <name type="scientific">Rehaibacterium terrae</name>
    <dbReference type="NCBI Taxonomy" id="1341696"/>
    <lineage>
        <taxon>Bacteria</taxon>
        <taxon>Pseudomonadati</taxon>
        <taxon>Pseudomonadota</taxon>
        <taxon>Gammaproteobacteria</taxon>
        <taxon>Lysobacterales</taxon>
        <taxon>Lysobacteraceae</taxon>
        <taxon>Rehaibacterium</taxon>
    </lineage>
</organism>
<dbReference type="Proteomes" id="UP000519004">
    <property type="component" value="Unassembled WGS sequence"/>
</dbReference>
<keyword evidence="1" id="KW-0812">Transmembrane</keyword>
<dbReference type="AlphaFoldDB" id="A0A7W7Y1I8"/>
<protein>
    <recommendedName>
        <fullName evidence="4">DUF3014 domain-containing protein</fullName>
    </recommendedName>
</protein>
<dbReference type="EMBL" id="JACHHX010000018">
    <property type="protein sequence ID" value="MBB5016355.1"/>
    <property type="molecule type" value="Genomic_DNA"/>
</dbReference>
<keyword evidence="1" id="KW-0472">Membrane</keyword>
<comment type="caution">
    <text evidence="2">The sequence shown here is derived from an EMBL/GenBank/DDBJ whole genome shotgun (WGS) entry which is preliminary data.</text>
</comment>
<evidence type="ECO:0000313" key="2">
    <source>
        <dbReference type="EMBL" id="MBB5016355.1"/>
    </source>
</evidence>
<keyword evidence="3" id="KW-1185">Reference proteome</keyword>
<gene>
    <name evidence="2" type="ORF">HNQ58_002270</name>
</gene>
<feature type="transmembrane region" description="Helical" evidence="1">
    <location>
        <begin position="12"/>
        <end position="29"/>
    </location>
</feature>
<proteinExistence type="predicted"/>
<dbReference type="Pfam" id="PF11219">
    <property type="entry name" value="DUF3014"/>
    <property type="match status" value="1"/>
</dbReference>
<evidence type="ECO:0000256" key="1">
    <source>
        <dbReference type="SAM" id="Phobius"/>
    </source>
</evidence>
<evidence type="ECO:0008006" key="4">
    <source>
        <dbReference type="Google" id="ProtNLM"/>
    </source>
</evidence>
<accession>A0A7W7Y1I8</accession>
<reference evidence="2 3" key="1">
    <citation type="submission" date="2020-08" db="EMBL/GenBank/DDBJ databases">
        <title>Genomic Encyclopedia of Type Strains, Phase IV (KMG-IV): sequencing the most valuable type-strain genomes for metagenomic binning, comparative biology and taxonomic classification.</title>
        <authorList>
            <person name="Goeker M."/>
        </authorList>
    </citation>
    <scope>NUCLEOTIDE SEQUENCE [LARGE SCALE GENOMIC DNA]</scope>
    <source>
        <strain evidence="2 3">DSM 25897</strain>
    </source>
</reference>
<keyword evidence="1" id="KW-1133">Transmembrane helix</keyword>
<evidence type="ECO:0000313" key="3">
    <source>
        <dbReference type="Proteomes" id="UP000519004"/>
    </source>
</evidence>
<name>A0A7W7Y1I8_9GAMM</name>
<dbReference type="RefSeq" id="WP_221301276.1">
    <property type="nucleotide sequence ID" value="NZ_JACHHX010000018.1"/>
</dbReference>
<sequence length="269" mass="29306">MVRKQRPVWQRAVGVAAVAAAITVGVWFARQGEAPVVLPPAPPADPVVEAETGERHPIGQAQVDAEPESPETLPPLTESDAAVIEALQALADDGDPLWIPQYLVQRFVATVDNLPRQKLALPLRPVKPAPGTLRVREEADGRVVLDPANAERYARHLSVAEAVDSERAVALYVRFYPLFQQAYRELGYPGAHFNDRLVEVIDHLLAAPEIDAPLALVPEKGGWAFADPALESLSSGHKILLRIGPDNARRAKAKLRELRTVLTGESLPR</sequence>
<dbReference type="InterPro" id="IPR021382">
    <property type="entry name" value="DUF3014"/>
</dbReference>